<dbReference type="Proteomes" id="UP000735541">
    <property type="component" value="Unassembled WGS sequence"/>
</dbReference>
<proteinExistence type="predicted"/>
<gene>
    <name evidence="1" type="ORF">STHAL_30830</name>
</gene>
<organism evidence="1 2">
    <name type="scientific">Streptomyces halstedii</name>
    <dbReference type="NCBI Taxonomy" id="1944"/>
    <lineage>
        <taxon>Bacteria</taxon>
        <taxon>Bacillati</taxon>
        <taxon>Actinomycetota</taxon>
        <taxon>Actinomycetes</taxon>
        <taxon>Kitasatosporales</taxon>
        <taxon>Streptomycetaceae</taxon>
        <taxon>Streptomyces</taxon>
    </lineage>
</organism>
<comment type="caution">
    <text evidence="1">The sequence shown here is derived from an EMBL/GenBank/DDBJ whole genome shotgun (WGS) entry which is preliminary data.</text>
</comment>
<keyword evidence="2" id="KW-1185">Reference proteome</keyword>
<protein>
    <submittedName>
        <fullName evidence="1">Uncharacterized protein</fullName>
    </submittedName>
</protein>
<sequence length="320" mass="35592">MEIGNLLLRWASEVSYGKIADFKEALAWTTRGRGVSVREGAEGRWLRDVSALGHIDVDWRAGRWAVAPPVLTTLPYSDGLAVLTGRRPAAVSDAVADLYDSGERIHWIRNETAEGDITVPDTLLLGYEHPHKLLQHAASVGCTFVPCASLRLFALLPDLTPGPPAAPPAVGNIHTVERYNHENRNYEPAQSYSEDGLYRWRSTDWARLVQIRRGQEWHSTEHENGVFLEHARLGTGTMRWRPESGKGRERTGRLSVDWGAPLPPLHARAAVLCTGIQPRIHEKAQIVRYDNVPRHAAEKLASSLLQQLEVEPAATQKAAR</sequence>
<name>A0ABS6U005_STRHA</name>
<accession>A0ABS6U005</accession>
<evidence type="ECO:0000313" key="1">
    <source>
        <dbReference type="EMBL" id="MBV7673845.1"/>
    </source>
</evidence>
<dbReference type="RefSeq" id="WP_228873529.1">
    <property type="nucleotide sequence ID" value="NZ_JAHUVW010000003.1"/>
</dbReference>
<evidence type="ECO:0000313" key="2">
    <source>
        <dbReference type="Proteomes" id="UP000735541"/>
    </source>
</evidence>
<dbReference type="EMBL" id="JAHUVW010000003">
    <property type="protein sequence ID" value="MBV7673845.1"/>
    <property type="molecule type" value="Genomic_DNA"/>
</dbReference>
<reference evidence="1 2" key="1">
    <citation type="submission" date="2021-07" db="EMBL/GenBank/DDBJ databases">
        <title>Sequencing Streptomyces halstedii LGO-A4 genome an citrus endophytic actinomycete.</title>
        <authorList>
            <person name="Samborskyy M."/>
            <person name="Scott N."/>
            <person name="Deglau R."/>
            <person name="Dickens S."/>
            <person name="Oliveira L.G."/>
        </authorList>
    </citation>
    <scope>NUCLEOTIDE SEQUENCE [LARGE SCALE GENOMIC DNA]</scope>
    <source>
        <strain evidence="1 2">LGO-A4</strain>
    </source>
</reference>